<evidence type="ECO:0000313" key="1">
    <source>
        <dbReference type="EMBL" id="KAJ6648757.1"/>
    </source>
</evidence>
<dbReference type="AlphaFoldDB" id="A0A9Q0S803"/>
<gene>
    <name evidence="1" type="ORF">Bhyg_03988</name>
</gene>
<dbReference type="EMBL" id="WJQU01000001">
    <property type="protein sequence ID" value="KAJ6648757.1"/>
    <property type="molecule type" value="Genomic_DNA"/>
</dbReference>
<protein>
    <submittedName>
        <fullName evidence="1">Uncharacterized protein</fullName>
    </submittedName>
</protein>
<accession>A0A9Q0S803</accession>
<comment type="caution">
    <text evidence="1">The sequence shown here is derived from an EMBL/GenBank/DDBJ whole genome shotgun (WGS) entry which is preliminary data.</text>
</comment>
<organism evidence="1 2">
    <name type="scientific">Pseudolycoriella hygida</name>
    <dbReference type="NCBI Taxonomy" id="35572"/>
    <lineage>
        <taxon>Eukaryota</taxon>
        <taxon>Metazoa</taxon>
        <taxon>Ecdysozoa</taxon>
        <taxon>Arthropoda</taxon>
        <taxon>Hexapoda</taxon>
        <taxon>Insecta</taxon>
        <taxon>Pterygota</taxon>
        <taxon>Neoptera</taxon>
        <taxon>Endopterygota</taxon>
        <taxon>Diptera</taxon>
        <taxon>Nematocera</taxon>
        <taxon>Sciaroidea</taxon>
        <taxon>Sciaridae</taxon>
        <taxon>Pseudolycoriella</taxon>
    </lineage>
</organism>
<reference evidence="1" key="1">
    <citation type="submission" date="2022-07" db="EMBL/GenBank/DDBJ databases">
        <authorList>
            <person name="Trinca V."/>
            <person name="Uliana J.V.C."/>
            <person name="Torres T.T."/>
            <person name="Ward R.J."/>
            <person name="Monesi N."/>
        </authorList>
    </citation>
    <scope>NUCLEOTIDE SEQUENCE</scope>
    <source>
        <strain evidence="1">HSMRA1968</strain>
        <tissue evidence="1">Whole embryos</tissue>
    </source>
</reference>
<evidence type="ECO:0000313" key="2">
    <source>
        <dbReference type="Proteomes" id="UP001151699"/>
    </source>
</evidence>
<proteinExistence type="predicted"/>
<keyword evidence="2" id="KW-1185">Reference proteome</keyword>
<dbReference type="OrthoDB" id="8043378at2759"/>
<sequence length="102" mass="11516">MFASWWNVTNGCLYIVWNPFDEVAAVLVLNVEHLFVDFFHGHATAENSGNCQVTTMSWITGSHHVLGIEHLLGQFGFFTNIYSKNTEQNTTVFNECCKSLSP</sequence>
<name>A0A9Q0S803_9DIPT</name>
<dbReference type="Proteomes" id="UP001151699">
    <property type="component" value="Chromosome A"/>
</dbReference>